<accession>A0ABD0SZF3</accession>
<feature type="region of interest" description="Disordered" evidence="1">
    <location>
        <begin position="78"/>
        <end position="97"/>
    </location>
</feature>
<protein>
    <submittedName>
        <fullName evidence="2">Uncharacterized protein</fullName>
    </submittedName>
</protein>
<organism evidence="2 3">
    <name type="scientific">Loxostege sticticalis</name>
    <name type="common">Beet webworm moth</name>
    <dbReference type="NCBI Taxonomy" id="481309"/>
    <lineage>
        <taxon>Eukaryota</taxon>
        <taxon>Metazoa</taxon>
        <taxon>Ecdysozoa</taxon>
        <taxon>Arthropoda</taxon>
        <taxon>Hexapoda</taxon>
        <taxon>Insecta</taxon>
        <taxon>Pterygota</taxon>
        <taxon>Neoptera</taxon>
        <taxon>Endopterygota</taxon>
        <taxon>Lepidoptera</taxon>
        <taxon>Glossata</taxon>
        <taxon>Ditrysia</taxon>
        <taxon>Pyraloidea</taxon>
        <taxon>Crambidae</taxon>
        <taxon>Pyraustinae</taxon>
        <taxon>Loxostege</taxon>
    </lineage>
</organism>
<dbReference type="Proteomes" id="UP001549921">
    <property type="component" value="Unassembled WGS sequence"/>
</dbReference>
<evidence type="ECO:0000256" key="1">
    <source>
        <dbReference type="SAM" id="MobiDB-lite"/>
    </source>
</evidence>
<name>A0ABD0SZF3_LOXSC</name>
<dbReference type="AlphaFoldDB" id="A0ABD0SZF3"/>
<dbReference type="EMBL" id="JBEDNZ010000012">
    <property type="protein sequence ID" value="KAL0831139.1"/>
    <property type="molecule type" value="Genomic_DNA"/>
</dbReference>
<comment type="caution">
    <text evidence="2">The sequence shown here is derived from an EMBL/GenBank/DDBJ whole genome shotgun (WGS) entry which is preliminary data.</text>
</comment>
<reference evidence="2 3" key="1">
    <citation type="submission" date="2024-06" db="EMBL/GenBank/DDBJ databases">
        <title>A chromosome-level genome assembly of beet webworm, Loxostege sticticalis.</title>
        <authorList>
            <person name="Zhang Y."/>
        </authorList>
    </citation>
    <scope>NUCLEOTIDE SEQUENCE [LARGE SCALE GENOMIC DNA]</scope>
    <source>
        <strain evidence="2">AQ028</strain>
        <tissue evidence="2">Male pupae</tissue>
    </source>
</reference>
<evidence type="ECO:0000313" key="2">
    <source>
        <dbReference type="EMBL" id="KAL0831139.1"/>
    </source>
</evidence>
<evidence type="ECO:0000313" key="3">
    <source>
        <dbReference type="Proteomes" id="UP001549921"/>
    </source>
</evidence>
<sequence length="97" mass="11196">MWQRVASVMRTRRRRKGSVDTRTDGADRAFRHVAGCVHPLTHTCFRGQQTLPVIIEPETIQFDERRVGSLGDQDEPVVFKKRKLHGGRNARQKLDDD</sequence>
<feature type="region of interest" description="Disordered" evidence="1">
    <location>
        <begin position="1"/>
        <end position="23"/>
    </location>
</feature>
<gene>
    <name evidence="2" type="ORF">ABMA28_002009</name>
</gene>
<proteinExistence type="predicted"/>
<feature type="compositionally biased region" description="Basic residues" evidence="1">
    <location>
        <begin position="79"/>
        <end position="91"/>
    </location>
</feature>